<gene>
    <name evidence="4" type="ORF">HHE94_14570</name>
</gene>
<dbReference type="PANTHER" id="PTHR43212">
    <property type="entry name" value="QUERCETIN 2,3-DIOXYGENASE"/>
    <property type="match status" value="1"/>
</dbReference>
<dbReference type="RefSeq" id="WP_169044781.1">
    <property type="nucleotide sequence ID" value="NZ_JABBYB010000009.1"/>
</dbReference>
<comment type="similarity">
    <text evidence="1 2">Belongs to the pirin family.</text>
</comment>
<dbReference type="Proteomes" id="UP000549590">
    <property type="component" value="Unassembled WGS sequence"/>
</dbReference>
<dbReference type="InterPro" id="IPR011051">
    <property type="entry name" value="RmlC_Cupin_sf"/>
</dbReference>
<protein>
    <submittedName>
        <fullName evidence="4">Pilus assembly protein</fullName>
    </submittedName>
</protein>
<reference evidence="4 5" key="1">
    <citation type="submission" date="2020-04" db="EMBL/GenBank/DDBJ databases">
        <title>Genome sequencing and assembly of Pseudoalteromonas arctica.</title>
        <authorList>
            <person name="Cook G.M."/>
        </authorList>
    </citation>
    <scope>NUCLEOTIDE SEQUENCE [LARGE SCALE GENOMIC DNA]</scope>
    <source>
        <strain evidence="4 5">NEC-BIFX-2020_001</strain>
    </source>
</reference>
<organism evidence="4 5">
    <name type="scientific">Pseudoalteromonas arctica</name>
    <dbReference type="NCBI Taxonomy" id="394751"/>
    <lineage>
        <taxon>Bacteria</taxon>
        <taxon>Pseudomonadati</taxon>
        <taxon>Pseudomonadota</taxon>
        <taxon>Gammaproteobacteria</taxon>
        <taxon>Alteromonadales</taxon>
        <taxon>Pseudoalteromonadaceae</taxon>
        <taxon>Pseudoalteromonas</taxon>
    </lineage>
</organism>
<proteinExistence type="inferred from homology"/>
<evidence type="ECO:0000313" key="4">
    <source>
        <dbReference type="EMBL" id="NMP03925.1"/>
    </source>
</evidence>
<feature type="domain" description="Pirin N-terminal" evidence="3">
    <location>
        <begin position="53"/>
        <end position="120"/>
    </location>
</feature>
<sequence>MQVLHKDSLHRGGFAGLKETRLVVDNKIGGRNDTWNGLGNFIYLADARFSPKGETGMHPHQELDVISVMLEGRIEHKGSMENGKSMHANQVQAQRAGGEGFVHNEINPEDVENRMLQLWVLPEKSGEPASYSFFDLKRDEMVRVYGGAKSQQGTLDSQTIIEIGLISKNQNITHESEFIAYVTGGEAIVNGVEVKDGDLIRDDKLDFTALSDEVHLSLIYLNKAS</sequence>
<dbReference type="InterPro" id="IPR003829">
    <property type="entry name" value="Pirin_N_dom"/>
</dbReference>
<evidence type="ECO:0000256" key="1">
    <source>
        <dbReference type="ARBA" id="ARBA00008416"/>
    </source>
</evidence>
<dbReference type="EMBL" id="JABBYB010000009">
    <property type="protein sequence ID" value="NMP03925.1"/>
    <property type="molecule type" value="Genomic_DNA"/>
</dbReference>
<dbReference type="Gene3D" id="2.60.120.10">
    <property type="entry name" value="Jelly Rolls"/>
    <property type="match status" value="1"/>
</dbReference>
<dbReference type="PANTHER" id="PTHR43212:SF3">
    <property type="entry name" value="QUERCETIN 2,3-DIOXYGENASE"/>
    <property type="match status" value="1"/>
</dbReference>
<evidence type="ECO:0000313" key="5">
    <source>
        <dbReference type="Proteomes" id="UP000549590"/>
    </source>
</evidence>
<dbReference type="InterPro" id="IPR012093">
    <property type="entry name" value="Pirin"/>
</dbReference>
<dbReference type="SUPFAM" id="SSF51182">
    <property type="entry name" value="RmlC-like cupins"/>
    <property type="match status" value="1"/>
</dbReference>
<comment type="caution">
    <text evidence="4">The sequence shown here is derived from an EMBL/GenBank/DDBJ whole genome shotgun (WGS) entry which is preliminary data.</text>
</comment>
<accession>A0AAP6Y614</accession>
<name>A0AAP6Y614_9GAMM</name>
<evidence type="ECO:0000256" key="2">
    <source>
        <dbReference type="RuleBase" id="RU003457"/>
    </source>
</evidence>
<evidence type="ECO:0000259" key="3">
    <source>
        <dbReference type="Pfam" id="PF02678"/>
    </source>
</evidence>
<dbReference type="Pfam" id="PF02678">
    <property type="entry name" value="Pirin"/>
    <property type="match status" value="1"/>
</dbReference>
<dbReference type="AlphaFoldDB" id="A0AAP6Y614"/>
<dbReference type="InterPro" id="IPR014710">
    <property type="entry name" value="RmlC-like_jellyroll"/>
</dbReference>